<dbReference type="Gene3D" id="3.30.360.10">
    <property type="entry name" value="Dihydrodipicolinate Reductase, domain 2"/>
    <property type="match status" value="1"/>
</dbReference>
<dbReference type="RefSeq" id="WP_117395146.1">
    <property type="nucleotide sequence ID" value="NZ_CP021330.1"/>
</dbReference>
<sequence>MTRYWIVGGYGDVGSAVAQSLITTLAAGDELFIAGRNLGKAEALVGELGDQAKAIELNVNGPVVAGQFQPGDVVVNTVETISDEWLSALAQTGLSFIDVSATEDYLNRVRALFGQYGQKSLCITEVGASPGLTNLMAAKLAEQEAQVDRIHTFIEMGMGEHHGYAATKWFFEALASPYPVLIDGAQKVLSPRDQLMGVEYELPKTRQATAIGVGFSDQISIANRHNLHAAQTFVGVAPNWMNNVLCQLVRLPFSTVLRRHSGFLAGMMSKFPPVGPVRTSIKSVAYDSEQQILGSIEMLGGDQSELTAEIAAMGARAADVQKQTGVISLPDILDLDQVKQQLPRLTWR</sequence>
<dbReference type="EMBL" id="CP021330">
    <property type="protein sequence ID" value="AVX03520.1"/>
    <property type="molecule type" value="Genomic_DNA"/>
</dbReference>
<dbReference type="PANTHER" id="PTHR43796:SF2">
    <property type="entry name" value="CARBOXYNORSPERMIDINE SYNTHASE"/>
    <property type="match status" value="1"/>
</dbReference>
<accession>A0A2R4MBZ2</accession>
<dbReference type="Proteomes" id="UP000258927">
    <property type="component" value="Chromosome"/>
</dbReference>
<protein>
    <recommendedName>
        <fullName evidence="3">Saccharopine dehydrogenase NADP binding domain-containing protein</fullName>
    </recommendedName>
</protein>
<name>A0A2R4MBZ2_9HYPH</name>
<dbReference type="AlphaFoldDB" id="A0A2R4MBZ2"/>
<dbReference type="InterPro" id="IPR036291">
    <property type="entry name" value="NAD(P)-bd_dom_sf"/>
</dbReference>
<keyword evidence="2" id="KW-1185">Reference proteome</keyword>
<reference evidence="1 2" key="1">
    <citation type="submission" date="2017-05" db="EMBL/GenBank/DDBJ databases">
        <title>Genome Analysis of Maritalea myrionectae HL2708#5.</title>
        <authorList>
            <consortium name="Cotde Inc.-PKNU"/>
            <person name="Jang D."/>
            <person name="Oh H.-M."/>
        </authorList>
    </citation>
    <scope>NUCLEOTIDE SEQUENCE [LARGE SCALE GENOMIC DNA]</scope>
    <source>
        <strain evidence="1 2">HL2708#5</strain>
    </source>
</reference>
<evidence type="ECO:0000313" key="2">
    <source>
        <dbReference type="Proteomes" id="UP000258927"/>
    </source>
</evidence>
<dbReference type="PANTHER" id="PTHR43796">
    <property type="entry name" value="CARBOXYNORSPERMIDINE SYNTHASE"/>
    <property type="match status" value="1"/>
</dbReference>
<dbReference type="STRING" id="1122213.GCA_000423365_01806"/>
<proteinExistence type="predicted"/>
<organism evidence="1 2">
    <name type="scientific">Maritalea myrionectae</name>
    <dbReference type="NCBI Taxonomy" id="454601"/>
    <lineage>
        <taxon>Bacteria</taxon>
        <taxon>Pseudomonadati</taxon>
        <taxon>Pseudomonadota</taxon>
        <taxon>Alphaproteobacteria</taxon>
        <taxon>Hyphomicrobiales</taxon>
        <taxon>Devosiaceae</taxon>
        <taxon>Maritalea</taxon>
    </lineage>
</organism>
<dbReference type="Gene3D" id="3.40.50.720">
    <property type="entry name" value="NAD(P)-binding Rossmann-like Domain"/>
    <property type="match status" value="1"/>
</dbReference>
<evidence type="ECO:0000313" key="1">
    <source>
        <dbReference type="EMBL" id="AVX03520.1"/>
    </source>
</evidence>
<evidence type="ECO:0008006" key="3">
    <source>
        <dbReference type="Google" id="ProtNLM"/>
    </source>
</evidence>
<dbReference type="KEGG" id="mmyr:MXMO3_00989"/>
<gene>
    <name evidence="1" type="ORF">MXMO3_00989</name>
</gene>
<dbReference type="SUPFAM" id="SSF51735">
    <property type="entry name" value="NAD(P)-binding Rossmann-fold domains"/>
    <property type="match status" value="1"/>
</dbReference>